<name>A0A4S3PIZ8_9BACI</name>
<keyword evidence="1" id="KW-1133">Transmembrane helix</keyword>
<dbReference type="Pfam" id="PF00149">
    <property type="entry name" value="Metallophos"/>
    <property type="match status" value="1"/>
</dbReference>
<protein>
    <submittedName>
        <fullName evidence="3">Metallophosphoesterase</fullName>
    </submittedName>
</protein>
<dbReference type="Proteomes" id="UP000306477">
    <property type="component" value="Unassembled WGS sequence"/>
</dbReference>
<gene>
    <name evidence="3" type="ORF">E1I69_22815</name>
</gene>
<dbReference type="InterPro" id="IPR004843">
    <property type="entry name" value="Calcineurin-like_PHP"/>
</dbReference>
<evidence type="ECO:0000313" key="4">
    <source>
        <dbReference type="Proteomes" id="UP000306477"/>
    </source>
</evidence>
<dbReference type="SUPFAM" id="SSF56300">
    <property type="entry name" value="Metallo-dependent phosphatases"/>
    <property type="match status" value="1"/>
</dbReference>
<keyword evidence="1" id="KW-0472">Membrane</keyword>
<organism evidence="3 4">
    <name type="scientific">Bacillus timonensis</name>
    <dbReference type="NCBI Taxonomy" id="1033734"/>
    <lineage>
        <taxon>Bacteria</taxon>
        <taxon>Bacillati</taxon>
        <taxon>Bacillota</taxon>
        <taxon>Bacilli</taxon>
        <taxon>Bacillales</taxon>
        <taxon>Bacillaceae</taxon>
        <taxon>Bacillus</taxon>
    </lineage>
</organism>
<reference evidence="3 4" key="1">
    <citation type="journal article" date="2019" name="Indoor Air">
        <title>Impacts of indoor surface finishes on bacterial viability.</title>
        <authorList>
            <person name="Hu J."/>
            <person name="Maamar S.B."/>
            <person name="Glawe A.J."/>
            <person name="Gottel N."/>
            <person name="Gilbert J.A."/>
            <person name="Hartmann E.M."/>
        </authorList>
    </citation>
    <scope>NUCLEOTIDE SEQUENCE [LARGE SCALE GENOMIC DNA]</scope>
    <source>
        <strain evidence="3 4">AF060A6</strain>
    </source>
</reference>
<evidence type="ECO:0000313" key="3">
    <source>
        <dbReference type="EMBL" id="THE09319.1"/>
    </source>
</evidence>
<dbReference type="InterPro" id="IPR029052">
    <property type="entry name" value="Metallo-depent_PP-like"/>
</dbReference>
<dbReference type="AlphaFoldDB" id="A0A4S3PIZ8"/>
<proteinExistence type="predicted"/>
<keyword evidence="1" id="KW-0812">Transmembrane</keyword>
<feature type="transmembrane region" description="Helical" evidence="1">
    <location>
        <begin position="40"/>
        <end position="61"/>
    </location>
</feature>
<feature type="transmembrane region" description="Helical" evidence="1">
    <location>
        <begin position="6"/>
        <end position="28"/>
    </location>
</feature>
<dbReference type="PANTHER" id="PTHR31302:SF0">
    <property type="entry name" value="TRANSMEMBRANE PROTEIN WITH METALLOPHOSPHOESTERASE DOMAIN"/>
    <property type="match status" value="1"/>
</dbReference>
<feature type="transmembrane region" description="Helical" evidence="1">
    <location>
        <begin position="67"/>
        <end position="90"/>
    </location>
</feature>
<sequence length="358" mass="40676">MFILAILLFLLLYSGMSFYFGYMGWVWLKYSFSFRHKKTYSLVILVLSLSIFVGYSTSSAILQTIGYYWLILAGFGLILLPIATLLFFLLKKKGIRAIGFVLLSVYILIFSFGTFYAWSPVVQTYQLSIDKNVERDRLKILMASDFHLGSIVGKNHLEKFVHLVEETRPDIVLIPGDLIDDHIEPFLKENMGEMMRKIDAPLGVYATLGNHDYYGQDNKKIVEEMEELGIEVLTDEVTMIENEIYIIGRNDDTDKNRVEMTKLVSTLDSSKPMIMLDHQPNELDAAQANGIDILLSGHTHRGQVFPGNLITNMLYENDYGLLKKGNMHSIVSSGFGTWGPPLRLGTRSEVVVINVEFK</sequence>
<feature type="transmembrane region" description="Helical" evidence="1">
    <location>
        <begin position="97"/>
        <end position="118"/>
    </location>
</feature>
<keyword evidence="4" id="KW-1185">Reference proteome</keyword>
<accession>A0A4S3PIZ8</accession>
<dbReference type="GO" id="GO:0016787">
    <property type="term" value="F:hydrolase activity"/>
    <property type="evidence" value="ECO:0007669"/>
    <property type="project" value="InterPro"/>
</dbReference>
<dbReference type="Gene3D" id="3.60.21.10">
    <property type="match status" value="1"/>
</dbReference>
<dbReference type="CDD" id="cd07385">
    <property type="entry name" value="MPP_YkuE_C"/>
    <property type="match status" value="1"/>
</dbReference>
<evidence type="ECO:0000259" key="2">
    <source>
        <dbReference type="Pfam" id="PF00149"/>
    </source>
</evidence>
<comment type="caution">
    <text evidence="3">The sequence shown here is derived from an EMBL/GenBank/DDBJ whole genome shotgun (WGS) entry which is preliminary data.</text>
</comment>
<dbReference type="InterPro" id="IPR051158">
    <property type="entry name" value="Metallophosphoesterase_sf"/>
</dbReference>
<feature type="domain" description="Calcineurin-like phosphoesterase" evidence="2">
    <location>
        <begin position="138"/>
        <end position="301"/>
    </location>
</feature>
<dbReference type="EMBL" id="SLUB01000087">
    <property type="protein sequence ID" value="THE09319.1"/>
    <property type="molecule type" value="Genomic_DNA"/>
</dbReference>
<dbReference type="OrthoDB" id="9780884at2"/>
<dbReference type="PANTHER" id="PTHR31302">
    <property type="entry name" value="TRANSMEMBRANE PROTEIN WITH METALLOPHOSPHOESTERASE DOMAIN-RELATED"/>
    <property type="match status" value="1"/>
</dbReference>
<evidence type="ECO:0000256" key="1">
    <source>
        <dbReference type="SAM" id="Phobius"/>
    </source>
</evidence>